<dbReference type="Proteomes" id="UP000278143">
    <property type="component" value="Unassembled WGS sequence"/>
</dbReference>
<gene>
    <name evidence="1" type="ORF">SYNPS1DRAFT_22414</name>
</gene>
<dbReference type="EMBL" id="KZ989663">
    <property type="protein sequence ID" value="RKP25663.1"/>
    <property type="molecule type" value="Genomic_DNA"/>
</dbReference>
<name>A0A4P9YZQ1_9FUNG</name>
<sequence>MPLQTASYVNGDSIEASIGLFACFPLEALPATCQALVIDTVERRVVQILDTLATTIIDSRSRKKDINAIIALIKAFNLLSRLFAATWQTNSIRFATRTPHIDLTVRLAPAHVQEELARFMAKQATAPPSPPAEEAGRYGANILELDWLFDLLGHAPAQQASPLPIISTIVPAEPATDAVAAAAVAATSAPTRHEELPPMDTDGAVTLDACLAASHIVRKYIRLMRKQPLDAVDPNLVKSLVTLRRELDALDAS</sequence>
<evidence type="ECO:0000313" key="1">
    <source>
        <dbReference type="EMBL" id="RKP25663.1"/>
    </source>
</evidence>
<reference evidence="2" key="1">
    <citation type="journal article" date="2018" name="Nat. Microbiol.">
        <title>Leveraging single-cell genomics to expand the fungal tree of life.</title>
        <authorList>
            <person name="Ahrendt S.R."/>
            <person name="Quandt C.A."/>
            <person name="Ciobanu D."/>
            <person name="Clum A."/>
            <person name="Salamov A."/>
            <person name="Andreopoulos B."/>
            <person name="Cheng J.F."/>
            <person name="Woyke T."/>
            <person name="Pelin A."/>
            <person name="Henrissat B."/>
            <person name="Reynolds N.K."/>
            <person name="Benny G.L."/>
            <person name="Smith M.E."/>
            <person name="James T.Y."/>
            <person name="Grigoriev I.V."/>
        </authorList>
    </citation>
    <scope>NUCLEOTIDE SEQUENCE [LARGE SCALE GENOMIC DNA]</scope>
    <source>
        <strain evidence="2">Benny S71-1</strain>
    </source>
</reference>
<proteinExistence type="predicted"/>
<dbReference type="OrthoDB" id="10267361at2759"/>
<organism evidence="1 2">
    <name type="scientific">Syncephalis pseudoplumigaleata</name>
    <dbReference type="NCBI Taxonomy" id="1712513"/>
    <lineage>
        <taxon>Eukaryota</taxon>
        <taxon>Fungi</taxon>
        <taxon>Fungi incertae sedis</taxon>
        <taxon>Zoopagomycota</taxon>
        <taxon>Zoopagomycotina</taxon>
        <taxon>Zoopagomycetes</taxon>
        <taxon>Zoopagales</taxon>
        <taxon>Piptocephalidaceae</taxon>
        <taxon>Syncephalis</taxon>
    </lineage>
</organism>
<accession>A0A4P9YZQ1</accession>
<evidence type="ECO:0000313" key="2">
    <source>
        <dbReference type="Proteomes" id="UP000278143"/>
    </source>
</evidence>
<keyword evidence="2" id="KW-1185">Reference proteome</keyword>
<protein>
    <submittedName>
        <fullName evidence="1">Uncharacterized protein</fullName>
    </submittedName>
</protein>
<dbReference type="AlphaFoldDB" id="A0A4P9YZQ1"/>